<gene>
    <name evidence="1" type="ORF">NCGR_LOCUS3870</name>
</gene>
<name>A0A811MKQ0_9POAL</name>
<sequence length="133" mass="15345">MPIDDFITNFRKPLSQPILSSPPRLRITRAARAWAIEDKDLIPKRSARLAAKSKFREPKPKAQARKVMMKRLEVEVETQLPYEVSFDEFQTAFALPLTPSMREAMQVLFLGRKRRASSAIRAASVRSRNLFKM</sequence>
<comment type="caution">
    <text evidence="1">The sequence shown here is derived from an EMBL/GenBank/DDBJ whole genome shotgun (WGS) entry which is preliminary data.</text>
</comment>
<evidence type="ECO:0000313" key="1">
    <source>
        <dbReference type="EMBL" id="CAD6206129.1"/>
    </source>
</evidence>
<protein>
    <submittedName>
        <fullName evidence="1">Uncharacterized protein</fullName>
    </submittedName>
</protein>
<dbReference type="EMBL" id="CAJGYO010000001">
    <property type="protein sequence ID" value="CAD6206129.1"/>
    <property type="molecule type" value="Genomic_DNA"/>
</dbReference>
<dbReference type="Proteomes" id="UP000604825">
    <property type="component" value="Unassembled WGS sequence"/>
</dbReference>
<dbReference type="AlphaFoldDB" id="A0A811MKQ0"/>
<accession>A0A811MKQ0</accession>
<reference evidence="1" key="1">
    <citation type="submission" date="2020-10" db="EMBL/GenBank/DDBJ databases">
        <authorList>
            <person name="Han B."/>
            <person name="Lu T."/>
            <person name="Zhao Q."/>
            <person name="Huang X."/>
            <person name="Zhao Y."/>
        </authorList>
    </citation>
    <scope>NUCLEOTIDE SEQUENCE</scope>
</reference>
<evidence type="ECO:0000313" key="2">
    <source>
        <dbReference type="Proteomes" id="UP000604825"/>
    </source>
</evidence>
<organism evidence="1 2">
    <name type="scientific">Miscanthus lutarioriparius</name>
    <dbReference type="NCBI Taxonomy" id="422564"/>
    <lineage>
        <taxon>Eukaryota</taxon>
        <taxon>Viridiplantae</taxon>
        <taxon>Streptophyta</taxon>
        <taxon>Embryophyta</taxon>
        <taxon>Tracheophyta</taxon>
        <taxon>Spermatophyta</taxon>
        <taxon>Magnoliopsida</taxon>
        <taxon>Liliopsida</taxon>
        <taxon>Poales</taxon>
        <taxon>Poaceae</taxon>
        <taxon>PACMAD clade</taxon>
        <taxon>Panicoideae</taxon>
        <taxon>Andropogonodae</taxon>
        <taxon>Andropogoneae</taxon>
        <taxon>Saccharinae</taxon>
        <taxon>Miscanthus</taxon>
    </lineage>
</organism>
<keyword evidence="2" id="KW-1185">Reference proteome</keyword>
<proteinExistence type="predicted"/>